<gene>
    <name evidence="1" type="ORF">PR048_020357</name>
</gene>
<dbReference type="InterPro" id="IPR036397">
    <property type="entry name" value="RNaseH_sf"/>
</dbReference>
<dbReference type="PANTHER" id="PTHR47326">
    <property type="entry name" value="TRANSPOSABLE ELEMENT TC3 TRANSPOSASE-LIKE PROTEIN"/>
    <property type="match status" value="1"/>
</dbReference>
<organism evidence="1 2">
    <name type="scientific">Dryococelus australis</name>
    <dbReference type="NCBI Taxonomy" id="614101"/>
    <lineage>
        <taxon>Eukaryota</taxon>
        <taxon>Metazoa</taxon>
        <taxon>Ecdysozoa</taxon>
        <taxon>Arthropoda</taxon>
        <taxon>Hexapoda</taxon>
        <taxon>Insecta</taxon>
        <taxon>Pterygota</taxon>
        <taxon>Neoptera</taxon>
        <taxon>Polyneoptera</taxon>
        <taxon>Phasmatodea</taxon>
        <taxon>Verophasmatodea</taxon>
        <taxon>Anareolatae</taxon>
        <taxon>Phasmatidae</taxon>
        <taxon>Eurycanthinae</taxon>
        <taxon>Dryococelus</taxon>
    </lineage>
</organism>
<evidence type="ECO:0000313" key="1">
    <source>
        <dbReference type="EMBL" id="KAJ8879749.1"/>
    </source>
</evidence>
<evidence type="ECO:0000313" key="2">
    <source>
        <dbReference type="Proteomes" id="UP001159363"/>
    </source>
</evidence>
<keyword evidence="2" id="KW-1185">Reference proteome</keyword>
<name>A0ABQ9H635_9NEOP</name>
<dbReference type="Proteomes" id="UP001159363">
    <property type="component" value="Chromosome 6"/>
</dbReference>
<dbReference type="EMBL" id="JARBHB010000007">
    <property type="protein sequence ID" value="KAJ8879749.1"/>
    <property type="molecule type" value="Genomic_DNA"/>
</dbReference>
<proteinExistence type="predicted"/>
<accession>A0ABQ9H635</accession>
<sequence length="97" mass="11292">MLQRIDEDNFIKRVVFSDKAIFHVSYVLNQHVRIWGSGHPHESHEIVHDCQKVNVWCGVMCDRIIGSFFFTVRTITSNVYLGMLTKFVIPQPKGMQN</sequence>
<dbReference type="PANTHER" id="PTHR47326:SF1">
    <property type="entry name" value="HTH PSQ-TYPE DOMAIN-CONTAINING PROTEIN"/>
    <property type="match status" value="1"/>
</dbReference>
<comment type="caution">
    <text evidence="1">The sequence shown here is derived from an EMBL/GenBank/DDBJ whole genome shotgun (WGS) entry which is preliminary data.</text>
</comment>
<protein>
    <submittedName>
        <fullName evidence="1">Uncharacterized protein</fullName>
    </submittedName>
</protein>
<dbReference type="Gene3D" id="3.30.420.10">
    <property type="entry name" value="Ribonuclease H-like superfamily/Ribonuclease H"/>
    <property type="match status" value="1"/>
</dbReference>
<reference evidence="1 2" key="1">
    <citation type="submission" date="2023-02" db="EMBL/GenBank/DDBJ databases">
        <title>LHISI_Scaffold_Assembly.</title>
        <authorList>
            <person name="Stuart O.P."/>
            <person name="Cleave R."/>
            <person name="Magrath M.J.L."/>
            <person name="Mikheyev A.S."/>
        </authorList>
    </citation>
    <scope>NUCLEOTIDE SEQUENCE [LARGE SCALE GENOMIC DNA]</scope>
    <source>
        <strain evidence="1">Daus_M_001</strain>
        <tissue evidence="1">Leg muscle</tissue>
    </source>
</reference>